<evidence type="ECO:0000256" key="1">
    <source>
        <dbReference type="ARBA" id="ARBA00022630"/>
    </source>
</evidence>
<proteinExistence type="predicted"/>
<organism evidence="5 6">
    <name type="scientific">Streptomyces malaysiense</name>
    <dbReference type="NCBI Taxonomy" id="1428626"/>
    <lineage>
        <taxon>Bacteria</taxon>
        <taxon>Bacillati</taxon>
        <taxon>Actinomycetota</taxon>
        <taxon>Actinomycetes</taxon>
        <taxon>Kitasatosporales</taxon>
        <taxon>Streptomycetaceae</taxon>
        <taxon>Streptomyces</taxon>
    </lineage>
</organism>
<name>A0A1J4PTJ0_9ACTN</name>
<comment type="catalytic activity">
    <reaction evidence="3">
        <text>[thioredoxin]-dithiol + NADP(+) = [thioredoxin]-disulfide + NADPH + H(+)</text>
        <dbReference type="Rhea" id="RHEA:20345"/>
        <dbReference type="Rhea" id="RHEA-COMP:10698"/>
        <dbReference type="Rhea" id="RHEA-COMP:10700"/>
        <dbReference type="ChEBI" id="CHEBI:15378"/>
        <dbReference type="ChEBI" id="CHEBI:29950"/>
        <dbReference type="ChEBI" id="CHEBI:50058"/>
        <dbReference type="ChEBI" id="CHEBI:57783"/>
        <dbReference type="ChEBI" id="CHEBI:58349"/>
        <dbReference type="EC" id="1.8.1.9"/>
    </reaction>
</comment>
<comment type="caution">
    <text evidence="5">The sequence shown here is derived from an EMBL/GenBank/DDBJ whole genome shotgun (WGS) entry which is preliminary data.</text>
</comment>
<dbReference type="SUPFAM" id="SSF51905">
    <property type="entry name" value="FAD/NAD(P)-binding domain"/>
    <property type="match status" value="1"/>
</dbReference>
<dbReference type="InterPro" id="IPR023753">
    <property type="entry name" value="FAD/NAD-binding_dom"/>
</dbReference>
<protein>
    <submittedName>
        <fullName evidence="5">Thioredoxin reductase</fullName>
    </submittedName>
</protein>
<dbReference type="OrthoDB" id="9786503at2"/>
<evidence type="ECO:0000313" key="6">
    <source>
        <dbReference type="Proteomes" id="UP000034838"/>
    </source>
</evidence>
<dbReference type="PANTHER" id="PTHR48105">
    <property type="entry name" value="THIOREDOXIN REDUCTASE 1-RELATED-RELATED"/>
    <property type="match status" value="1"/>
</dbReference>
<dbReference type="RefSeq" id="WP_071387694.1">
    <property type="nucleotide sequence ID" value="NZ_LBDA02000077.1"/>
</dbReference>
<accession>A0A1J4PTJ0</accession>
<keyword evidence="6" id="KW-1185">Reference proteome</keyword>
<dbReference type="Proteomes" id="UP000034838">
    <property type="component" value="Unassembled WGS sequence"/>
</dbReference>
<feature type="domain" description="FAD/NAD(P)-binding" evidence="4">
    <location>
        <begin position="15"/>
        <end position="294"/>
    </location>
</feature>
<evidence type="ECO:0000256" key="2">
    <source>
        <dbReference type="ARBA" id="ARBA00023002"/>
    </source>
</evidence>
<dbReference type="InterPro" id="IPR050097">
    <property type="entry name" value="Ferredoxin-NADP_redctase_2"/>
</dbReference>
<dbReference type="InterPro" id="IPR036188">
    <property type="entry name" value="FAD/NAD-bd_sf"/>
</dbReference>
<evidence type="ECO:0000313" key="5">
    <source>
        <dbReference type="EMBL" id="OIK24203.1"/>
    </source>
</evidence>
<dbReference type="AlphaFoldDB" id="A0A1J4PTJ0"/>
<dbReference type="PRINTS" id="PR00469">
    <property type="entry name" value="PNDRDTASEII"/>
</dbReference>
<dbReference type="Gene3D" id="3.50.50.60">
    <property type="entry name" value="FAD/NAD(P)-binding domain"/>
    <property type="match status" value="2"/>
</dbReference>
<keyword evidence="2" id="KW-0560">Oxidoreductase</keyword>
<dbReference type="PRINTS" id="PR00368">
    <property type="entry name" value="FADPNR"/>
</dbReference>
<dbReference type="EMBL" id="LBDA02000077">
    <property type="protein sequence ID" value="OIK24203.1"/>
    <property type="molecule type" value="Genomic_DNA"/>
</dbReference>
<reference evidence="5" key="1">
    <citation type="submission" date="2016-10" db="EMBL/GenBank/DDBJ databases">
        <title>Genome sequence of Streptomyces malaysiense MUSC 136.</title>
        <authorList>
            <person name="Lee L.-H."/>
            <person name="Ser H.-L."/>
        </authorList>
    </citation>
    <scope>NUCLEOTIDE SEQUENCE [LARGE SCALE GENOMIC DNA]</scope>
    <source>
        <strain evidence="5">MUSC 136</strain>
    </source>
</reference>
<dbReference type="GO" id="GO:0004791">
    <property type="term" value="F:thioredoxin-disulfide reductase (NADPH) activity"/>
    <property type="evidence" value="ECO:0007669"/>
    <property type="project" value="UniProtKB-EC"/>
</dbReference>
<keyword evidence="1" id="KW-0285">Flavoprotein</keyword>
<dbReference type="Pfam" id="PF07992">
    <property type="entry name" value="Pyr_redox_2"/>
    <property type="match status" value="1"/>
</dbReference>
<sequence>MSEFELIRDGEQTWDVVVVGGGTAGLSGALNLARVRRSVLVIDKGEPRNAPAAGAHGVLGREGISPLELLRLGREEVASYGGRVASGQVARISRDGAGFRVVIEGGQRVRARRVLVTTGLVDVLPDVPGLAERWGRDVLHCVYCHGWEVRDKAIGVLGNFHQALLFRQMSKDVTLFLHTGMELADEQWEQLAALGVGVVDGEITGLEVGGQDQLAGVRLASGRVVPVQQLVVAPRFLARARFLGELGVTMQEHPMGLGEQLRVDASGFTGVQGVWAAGNVSDVLAGVPAAAAAGTTAAAAIHMDLLKADAEAAALAAKGGGVFSAAMEAEVSRRMQGSRAHGLDSFLSGN</sequence>
<evidence type="ECO:0000256" key="3">
    <source>
        <dbReference type="ARBA" id="ARBA00048132"/>
    </source>
</evidence>
<evidence type="ECO:0000259" key="4">
    <source>
        <dbReference type="Pfam" id="PF07992"/>
    </source>
</evidence>
<gene>
    <name evidence="5" type="ORF">VT52_028380</name>
</gene>